<feature type="compositionally biased region" description="Low complexity" evidence="1">
    <location>
        <begin position="63"/>
        <end position="89"/>
    </location>
</feature>
<sequence length="101" mass="10350">MEIPENQQIKANSCTMTVEKVRNITNGEPLYMGTTKNTDGCKEVTCPAGYACNDATLLCERSATTSSSTSASTSSSTASSTSASGATTTIAPSPQAQFPTG</sequence>
<organism evidence="2 3">
    <name type="scientific">Ancylostoma duodenale</name>
    <dbReference type="NCBI Taxonomy" id="51022"/>
    <lineage>
        <taxon>Eukaryota</taxon>
        <taxon>Metazoa</taxon>
        <taxon>Ecdysozoa</taxon>
        <taxon>Nematoda</taxon>
        <taxon>Chromadorea</taxon>
        <taxon>Rhabditida</taxon>
        <taxon>Rhabditina</taxon>
        <taxon>Rhabditomorpha</taxon>
        <taxon>Strongyloidea</taxon>
        <taxon>Ancylostomatidae</taxon>
        <taxon>Ancylostomatinae</taxon>
        <taxon>Ancylostoma</taxon>
    </lineage>
</organism>
<proteinExistence type="predicted"/>
<feature type="compositionally biased region" description="Polar residues" evidence="1">
    <location>
        <begin position="90"/>
        <end position="101"/>
    </location>
</feature>
<name>A0A0C2D1N5_9BILA</name>
<dbReference type="AlphaFoldDB" id="A0A0C2D1N5"/>
<evidence type="ECO:0000313" key="3">
    <source>
        <dbReference type="Proteomes" id="UP000054047"/>
    </source>
</evidence>
<dbReference type="EMBL" id="KN736524">
    <property type="protein sequence ID" value="KIH55922.1"/>
    <property type="molecule type" value="Genomic_DNA"/>
</dbReference>
<gene>
    <name evidence="2" type="ORF">ANCDUO_13908</name>
</gene>
<evidence type="ECO:0000313" key="2">
    <source>
        <dbReference type="EMBL" id="KIH55922.1"/>
    </source>
</evidence>
<reference evidence="2 3" key="1">
    <citation type="submission" date="2013-12" db="EMBL/GenBank/DDBJ databases">
        <title>Draft genome of the parsitic nematode Ancylostoma duodenale.</title>
        <authorList>
            <person name="Mitreva M."/>
        </authorList>
    </citation>
    <scope>NUCLEOTIDE SEQUENCE [LARGE SCALE GENOMIC DNA]</scope>
    <source>
        <strain evidence="2 3">Zhejiang</strain>
    </source>
</reference>
<keyword evidence="3" id="KW-1185">Reference proteome</keyword>
<evidence type="ECO:0000256" key="1">
    <source>
        <dbReference type="SAM" id="MobiDB-lite"/>
    </source>
</evidence>
<dbReference type="Proteomes" id="UP000054047">
    <property type="component" value="Unassembled WGS sequence"/>
</dbReference>
<feature type="region of interest" description="Disordered" evidence="1">
    <location>
        <begin position="63"/>
        <end position="101"/>
    </location>
</feature>
<protein>
    <submittedName>
        <fullName evidence="2">Uncharacterized protein</fullName>
    </submittedName>
</protein>
<accession>A0A0C2D1N5</accession>